<dbReference type="Gene3D" id="2.40.50.140">
    <property type="entry name" value="Nucleic acid-binding proteins"/>
    <property type="match status" value="1"/>
</dbReference>
<keyword evidence="12" id="KW-0067">ATP-binding</keyword>
<organism evidence="23 24">
    <name type="scientific">Flavisolibacter ginsengisoli DSM 18119</name>
    <dbReference type="NCBI Taxonomy" id="1121884"/>
    <lineage>
        <taxon>Bacteria</taxon>
        <taxon>Pseudomonadati</taxon>
        <taxon>Bacteroidota</taxon>
        <taxon>Chitinophagia</taxon>
        <taxon>Chitinophagales</taxon>
        <taxon>Chitinophagaceae</taxon>
        <taxon>Flavisolibacter</taxon>
    </lineage>
</organism>
<keyword evidence="18" id="KW-0511">Multifunctional enzyme</keyword>
<dbReference type="Pfam" id="PF21686">
    <property type="entry name" value="LigD_Prim-Pol"/>
    <property type="match status" value="1"/>
</dbReference>
<keyword evidence="4" id="KW-0808">Transferase</keyword>
<dbReference type="CDD" id="cd04865">
    <property type="entry name" value="LigD_Pol_like_2"/>
    <property type="match status" value="1"/>
</dbReference>
<dbReference type="Gene3D" id="3.90.920.10">
    <property type="entry name" value="DNA primase, PRIM domain"/>
    <property type="match status" value="1"/>
</dbReference>
<dbReference type="InterPro" id="IPR014145">
    <property type="entry name" value="LigD_pol_dom"/>
</dbReference>
<sequence length="683" mass="77985">MPKTALKLSKTAELIWKKGKSAPMPKDLEPMLATLVTQPVEDEEWVYEMKWDGYRALAYLENGNVDLRSRNNKSFNEKFYPIYDTMGQWGINALVDGEILVLNDQGLPDFSDLQLWRSEADGHLVYYAFDLLWLEGRSLLDLPMEERRQLLKSIMPGFPAVRLSESLSATGEEAFKEANQMHLEGVMAKKKGSVYVPGARSKDWLKIKTEKRQELVIGGYTKNEGTNKLFSALLLGIMEGGKFNFVTPVGTGFNKKMQELIIKKLKPFETSKSQFDTEPEYNKPSRFRPNPPKAEVTWVKPRLVAEISYRELTRDGAFRQPSFKGLREDKKPSKVVREIPAKTTEVVKDSKMATQKILTAPPKKERKTLLNPKEESQTRIVGGHELRFTNLSKIYWPKATKGYKKEVSKRDMINYYFQVAPYMLPYLKDKPHTLNRHPHGIEGESFYQKDVKGKAPEWIETFPYFSYADNREKEFLVCTNEASLLYMASLGCIEINPWHSKKNTPDNPDWCIIDLDPDKNDFEQVIQAAQVVKTLLDDIKVPSWPKTSGSTGLHIYIPFGGKYSYEASKEFGRSLMKIVHAEIPDFTSIERKTANRKGCIYLDFLQNRPQATVAAPYSLRPKPGAPVSMPLHWEEVKKGLRNTDFHIGNAVGRLKEQGDIFKGVLGKGINLEKAIKNLENIGH</sequence>
<evidence type="ECO:0000256" key="4">
    <source>
        <dbReference type="ARBA" id="ARBA00022679"/>
    </source>
</evidence>
<dbReference type="SUPFAM" id="SSF56091">
    <property type="entry name" value="DNA ligase/mRNA capping enzyme, catalytic domain"/>
    <property type="match status" value="1"/>
</dbReference>
<dbReference type="AlphaFoldDB" id="A0A1M4YHG4"/>
<evidence type="ECO:0000256" key="12">
    <source>
        <dbReference type="ARBA" id="ARBA00022840"/>
    </source>
</evidence>
<dbReference type="SUPFAM" id="SSF50249">
    <property type="entry name" value="Nucleic acid-binding proteins"/>
    <property type="match status" value="1"/>
</dbReference>
<evidence type="ECO:0000256" key="14">
    <source>
        <dbReference type="ARBA" id="ARBA00023125"/>
    </source>
</evidence>
<evidence type="ECO:0000256" key="13">
    <source>
        <dbReference type="ARBA" id="ARBA00022932"/>
    </source>
</evidence>
<dbReference type="NCBIfam" id="TIGR02776">
    <property type="entry name" value="NHEJ_ligase_prk"/>
    <property type="match status" value="1"/>
</dbReference>
<dbReference type="GO" id="GO:0003677">
    <property type="term" value="F:DNA binding"/>
    <property type="evidence" value="ECO:0007669"/>
    <property type="project" value="UniProtKB-KW"/>
</dbReference>
<dbReference type="PROSITE" id="PS50160">
    <property type="entry name" value="DNA_LIGASE_A3"/>
    <property type="match status" value="1"/>
</dbReference>
<dbReference type="Pfam" id="PF04679">
    <property type="entry name" value="DNA_ligase_A_C"/>
    <property type="match status" value="1"/>
</dbReference>
<evidence type="ECO:0000256" key="8">
    <source>
        <dbReference type="ARBA" id="ARBA00022741"/>
    </source>
</evidence>
<keyword evidence="24" id="KW-1185">Reference proteome</keyword>
<evidence type="ECO:0000259" key="22">
    <source>
        <dbReference type="PROSITE" id="PS50160"/>
    </source>
</evidence>
<dbReference type="GO" id="GO:0003910">
    <property type="term" value="F:DNA ligase (ATP) activity"/>
    <property type="evidence" value="ECO:0007669"/>
    <property type="project" value="UniProtKB-EC"/>
</dbReference>
<keyword evidence="13" id="KW-0239">DNA-directed DNA polymerase</keyword>
<dbReference type="CDD" id="cd07906">
    <property type="entry name" value="Adenylation_DNA_ligase_LigD_LigC"/>
    <property type="match status" value="1"/>
</dbReference>
<keyword evidence="16" id="KW-0234">DNA repair</keyword>
<keyword evidence="6" id="KW-0540">Nuclease</keyword>
<dbReference type="CDD" id="cd07971">
    <property type="entry name" value="OBF_DNA_ligase_LigD"/>
    <property type="match status" value="1"/>
</dbReference>
<gene>
    <name evidence="23" type="ORF">SAMN02745131_01717</name>
</gene>
<evidence type="ECO:0000313" key="23">
    <source>
        <dbReference type="EMBL" id="SHF04942.1"/>
    </source>
</evidence>
<proteinExistence type="predicted"/>
<dbReference type="InterPro" id="IPR052171">
    <property type="entry name" value="NHEJ_LigD"/>
</dbReference>
<comment type="cofactor">
    <cofactor evidence="1">
        <name>Mn(2+)</name>
        <dbReference type="ChEBI" id="CHEBI:29035"/>
    </cofactor>
</comment>
<feature type="region of interest" description="Disordered" evidence="21">
    <location>
        <begin position="274"/>
        <end position="293"/>
    </location>
</feature>
<keyword evidence="8" id="KW-0547">Nucleotide-binding</keyword>
<evidence type="ECO:0000256" key="18">
    <source>
        <dbReference type="ARBA" id="ARBA00023268"/>
    </source>
</evidence>
<evidence type="ECO:0000313" key="24">
    <source>
        <dbReference type="Proteomes" id="UP000184048"/>
    </source>
</evidence>
<keyword evidence="5" id="KW-0548">Nucleotidyltransferase</keyword>
<evidence type="ECO:0000256" key="3">
    <source>
        <dbReference type="ARBA" id="ARBA00022598"/>
    </source>
</evidence>
<evidence type="ECO:0000256" key="15">
    <source>
        <dbReference type="ARBA" id="ARBA00023172"/>
    </source>
</evidence>
<reference evidence="23 24" key="1">
    <citation type="submission" date="2016-11" db="EMBL/GenBank/DDBJ databases">
        <authorList>
            <person name="Jaros S."/>
            <person name="Januszkiewicz K."/>
            <person name="Wedrychowicz H."/>
        </authorList>
    </citation>
    <scope>NUCLEOTIDE SEQUENCE [LARGE SCALE GENOMIC DNA]</scope>
    <source>
        <strain evidence="23 24">DSM 18119</strain>
    </source>
</reference>
<evidence type="ECO:0000256" key="20">
    <source>
        <dbReference type="ARBA" id="ARBA00034003"/>
    </source>
</evidence>
<dbReference type="EC" id="6.5.1.1" evidence="2"/>
<dbReference type="GO" id="GO:0005524">
    <property type="term" value="F:ATP binding"/>
    <property type="evidence" value="ECO:0007669"/>
    <property type="project" value="UniProtKB-KW"/>
</dbReference>
<keyword evidence="9" id="KW-0227">DNA damage</keyword>
<keyword evidence="15" id="KW-0233">DNA recombination</keyword>
<dbReference type="GO" id="GO:0006281">
    <property type="term" value="P:DNA repair"/>
    <property type="evidence" value="ECO:0007669"/>
    <property type="project" value="UniProtKB-KW"/>
</dbReference>
<evidence type="ECO:0000256" key="16">
    <source>
        <dbReference type="ARBA" id="ARBA00023204"/>
    </source>
</evidence>
<dbReference type="RefSeq" id="WP_072834914.1">
    <property type="nucleotide sequence ID" value="NZ_FQUU01000005.1"/>
</dbReference>
<evidence type="ECO:0000256" key="6">
    <source>
        <dbReference type="ARBA" id="ARBA00022722"/>
    </source>
</evidence>
<dbReference type="PANTHER" id="PTHR42705:SF2">
    <property type="entry name" value="BIFUNCTIONAL NON-HOMOLOGOUS END JOINING PROTEIN LIGD"/>
    <property type="match status" value="1"/>
</dbReference>
<dbReference type="InterPro" id="IPR012309">
    <property type="entry name" value="DNA_ligase_ATP-dep_C"/>
</dbReference>
<evidence type="ECO:0000256" key="9">
    <source>
        <dbReference type="ARBA" id="ARBA00022763"/>
    </source>
</evidence>
<dbReference type="Gene3D" id="3.30.1490.70">
    <property type="match status" value="1"/>
</dbReference>
<dbReference type="EMBL" id="FQUU01000005">
    <property type="protein sequence ID" value="SHF04942.1"/>
    <property type="molecule type" value="Genomic_DNA"/>
</dbReference>
<keyword evidence="11" id="KW-0269">Exonuclease</keyword>
<comment type="catalytic activity">
    <reaction evidence="20">
        <text>ATP + (deoxyribonucleotide)n-3'-hydroxyl + 5'-phospho-(deoxyribonucleotide)m = (deoxyribonucleotide)n+m + AMP + diphosphate.</text>
        <dbReference type="EC" id="6.5.1.1"/>
    </reaction>
</comment>
<evidence type="ECO:0000256" key="11">
    <source>
        <dbReference type="ARBA" id="ARBA00022839"/>
    </source>
</evidence>
<evidence type="ECO:0000256" key="10">
    <source>
        <dbReference type="ARBA" id="ARBA00022801"/>
    </source>
</evidence>
<evidence type="ECO:0000256" key="2">
    <source>
        <dbReference type="ARBA" id="ARBA00012727"/>
    </source>
</evidence>
<evidence type="ECO:0000256" key="21">
    <source>
        <dbReference type="SAM" id="MobiDB-lite"/>
    </source>
</evidence>
<evidence type="ECO:0000256" key="7">
    <source>
        <dbReference type="ARBA" id="ARBA00022723"/>
    </source>
</evidence>
<keyword evidence="10" id="KW-0378">Hydrolase</keyword>
<dbReference type="Proteomes" id="UP000184048">
    <property type="component" value="Unassembled WGS sequence"/>
</dbReference>
<dbReference type="GO" id="GO:0046872">
    <property type="term" value="F:metal ion binding"/>
    <property type="evidence" value="ECO:0007669"/>
    <property type="project" value="UniProtKB-KW"/>
</dbReference>
<dbReference type="Gene3D" id="3.30.470.30">
    <property type="entry name" value="DNA ligase/mRNA capping enzyme"/>
    <property type="match status" value="1"/>
</dbReference>
<dbReference type="STRING" id="1121884.SAMN02745131_01717"/>
<name>A0A1M4YHG4_9BACT</name>
<keyword evidence="17" id="KW-0464">Manganese</keyword>
<dbReference type="NCBIfam" id="TIGR02779">
    <property type="entry name" value="NHEJ_ligase_lig"/>
    <property type="match status" value="1"/>
</dbReference>
<dbReference type="PANTHER" id="PTHR42705">
    <property type="entry name" value="BIFUNCTIONAL NON-HOMOLOGOUS END JOINING PROTEIN LIGD"/>
    <property type="match status" value="1"/>
</dbReference>
<keyword evidence="3" id="KW-0436">Ligase</keyword>
<dbReference type="OrthoDB" id="9802472at2"/>
<dbReference type="InterPro" id="IPR014143">
    <property type="entry name" value="NHEJ_ligase_prk"/>
</dbReference>
<dbReference type="NCBIfam" id="TIGR02778">
    <property type="entry name" value="ligD_pol"/>
    <property type="match status" value="1"/>
</dbReference>
<dbReference type="Pfam" id="PF01068">
    <property type="entry name" value="DNA_ligase_A_M"/>
    <property type="match status" value="1"/>
</dbReference>
<evidence type="ECO:0000256" key="19">
    <source>
        <dbReference type="ARBA" id="ARBA00029943"/>
    </source>
</evidence>
<dbReference type="InterPro" id="IPR014146">
    <property type="entry name" value="LigD_ligase_dom"/>
</dbReference>
<evidence type="ECO:0000256" key="1">
    <source>
        <dbReference type="ARBA" id="ARBA00001936"/>
    </source>
</evidence>
<accession>A0A1M4YHG4</accession>
<evidence type="ECO:0000256" key="17">
    <source>
        <dbReference type="ARBA" id="ARBA00023211"/>
    </source>
</evidence>
<dbReference type="GO" id="GO:0003887">
    <property type="term" value="F:DNA-directed DNA polymerase activity"/>
    <property type="evidence" value="ECO:0007669"/>
    <property type="project" value="UniProtKB-KW"/>
</dbReference>
<dbReference type="InterPro" id="IPR012310">
    <property type="entry name" value="DNA_ligase_ATP-dep_cent"/>
</dbReference>
<evidence type="ECO:0000256" key="5">
    <source>
        <dbReference type="ARBA" id="ARBA00022695"/>
    </source>
</evidence>
<protein>
    <recommendedName>
        <fullName evidence="2">DNA ligase (ATP)</fullName>
        <ecNumber evidence="2">6.5.1.1</ecNumber>
    </recommendedName>
    <alternativeName>
        <fullName evidence="19">NHEJ DNA polymerase</fullName>
    </alternativeName>
</protein>
<feature type="domain" description="ATP-dependent DNA ligase family profile" evidence="22">
    <location>
        <begin position="117"/>
        <end position="242"/>
    </location>
</feature>
<dbReference type="GO" id="GO:0004527">
    <property type="term" value="F:exonuclease activity"/>
    <property type="evidence" value="ECO:0007669"/>
    <property type="project" value="UniProtKB-KW"/>
</dbReference>
<keyword evidence="7" id="KW-0479">Metal-binding</keyword>
<keyword evidence="14" id="KW-0238">DNA-binding</keyword>
<dbReference type="GO" id="GO:0006310">
    <property type="term" value="P:DNA recombination"/>
    <property type="evidence" value="ECO:0007669"/>
    <property type="project" value="UniProtKB-KW"/>
</dbReference>
<dbReference type="InterPro" id="IPR012340">
    <property type="entry name" value="NA-bd_OB-fold"/>
</dbReference>